<evidence type="ECO:0000313" key="2">
    <source>
        <dbReference type="Proteomes" id="UP000004459"/>
    </source>
</evidence>
<evidence type="ECO:0000313" key="1">
    <source>
        <dbReference type="EMBL" id="EHM45228.1"/>
    </source>
</evidence>
<protein>
    <submittedName>
        <fullName evidence="1">Uncharacterized protein</fullName>
    </submittedName>
</protein>
<organism evidence="1 2">
    <name type="scientific">Flavonifractor plautii ATCC 29863</name>
    <dbReference type="NCBI Taxonomy" id="411475"/>
    <lineage>
        <taxon>Bacteria</taxon>
        <taxon>Bacillati</taxon>
        <taxon>Bacillota</taxon>
        <taxon>Clostridia</taxon>
        <taxon>Eubacteriales</taxon>
        <taxon>Oscillospiraceae</taxon>
        <taxon>Flavonifractor</taxon>
    </lineage>
</organism>
<name>G9YSQ3_FLAPL</name>
<proteinExistence type="predicted"/>
<dbReference type="HOGENOM" id="CLU_3307701_0_0_9"/>
<dbReference type="Proteomes" id="UP000004459">
    <property type="component" value="Unassembled WGS sequence"/>
</dbReference>
<reference evidence="1 2" key="1">
    <citation type="submission" date="2011-08" db="EMBL/GenBank/DDBJ databases">
        <authorList>
            <person name="Weinstock G."/>
            <person name="Sodergren E."/>
            <person name="Clifton S."/>
            <person name="Fulton L."/>
            <person name="Fulton B."/>
            <person name="Courtney L."/>
            <person name="Fronick C."/>
            <person name="Harrison M."/>
            <person name="Strong C."/>
            <person name="Farmer C."/>
            <person name="Delahaunty K."/>
            <person name="Markovic C."/>
            <person name="Hall O."/>
            <person name="Minx P."/>
            <person name="Tomlinson C."/>
            <person name="Mitreva M."/>
            <person name="Hou S."/>
            <person name="Chen J."/>
            <person name="Wollam A."/>
            <person name="Pepin K.H."/>
            <person name="Johnson M."/>
            <person name="Bhonagiri V."/>
            <person name="Zhang X."/>
            <person name="Suruliraj S."/>
            <person name="Warren W."/>
            <person name="Chinwalla A."/>
            <person name="Mardis E.R."/>
            <person name="Wilson R.K."/>
        </authorList>
    </citation>
    <scope>NUCLEOTIDE SEQUENCE [LARGE SCALE GENOMIC DNA]</scope>
    <source>
        <strain evidence="1 2">ATCC 29863</strain>
    </source>
</reference>
<dbReference type="EMBL" id="AGCK01000215">
    <property type="protein sequence ID" value="EHM45228.1"/>
    <property type="molecule type" value="Genomic_DNA"/>
</dbReference>
<sequence length="39" mass="4318">MLQNRPADGRCPSGGLIFSVYGQICGQEIFSENIREDLC</sequence>
<gene>
    <name evidence="1" type="ORF">HMPREF0372_02561</name>
</gene>
<accession>G9YSQ3</accession>
<comment type="caution">
    <text evidence="1">The sequence shown here is derived from an EMBL/GenBank/DDBJ whole genome shotgun (WGS) entry which is preliminary data.</text>
</comment>
<dbReference type="AlphaFoldDB" id="G9YSQ3"/>